<dbReference type="InterPro" id="IPR010090">
    <property type="entry name" value="Phage_tape_meas"/>
</dbReference>
<keyword evidence="1" id="KW-1188">Viral release from host cell</keyword>
<name>A0A2S0JWU6_LYSSH</name>
<dbReference type="AlphaFoldDB" id="A0A2S0JWU6"/>
<evidence type="ECO:0000313" key="6">
    <source>
        <dbReference type="Proteomes" id="UP000255295"/>
    </source>
</evidence>
<dbReference type="Proteomes" id="UP000255295">
    <property type="component" value="Unassembled WGS sequence"/>
</dbReference>
<dbReference type="PANTHER" id="PTHR37813:SF1">
    <property type="entry name" value="FELS-2 PROPHAGE PROTEIN"/>
    <property type="match status" value="1"/>
</dbReference>
<organism evidence="4">
    <name type="scientific">Lysinibacillus sphaericus</name>
    <name type="common">Bacillus sphaericus</name>
    <dbReference type="NCBI Taxonomy" id="1421"/>
    <lineage>
        <taxon>Bacteria</taxon>
        <taxon>Bacillati</taxon>
        <taxon>Bacillota</taxon>
        <taxon>Bacilli</taxon>
        <taxon>Bacillales</taxon>
        <taxon>Bacillaceae</taxon>
        <taxon>Lysinibacillus</taxon>
    </lineage>
</organism>
<evidence type="ECO:0000256" key="2">
    <source>
        <dbReference type="SAM" id="Phobius"/>
    </source>
</evidence>
<evidence type="ECO:0000313" key="4">
    <source>
        <dbReference type="EMBL" id="AVK95610.1"/>
    </source>
</evidence>
<protein>
    <submittedName>
        <fullName evidence="5">Phage-like protein</fullName>
    </submittedName>
</protein>
<feature type="transmembrane region" description="Helical" evidence="2">
    <location>
        <begin position="507"/>
        <end position="527"/>
    </location>
</feature>
<evidence type="ECO:0000256" key="1">
    <source>
        <dbReference type="ARBA" id="ARBA00022612"/>
    </source>
</evidence>
<feature type="transmembrane region" description="Helical" evidence="2">
    <location>
        <begin position="468"/>
        <end position="486"/>
    </location>
</feature>
<reference evidence="5 6" key="2">
    <citation type="submission" date="2018-06" db="EMBL/GenBank/DDBJ databases">
        <authorList>
            <consortium name="Pathogen Informatics"/>
            <person name="Doyle S."/>
        </authorList>
    </citation>
    <scope>NUCLEOTIDE SEQUENCE [LARGE SCALE GENOMIC DNA]</scope>
    <source>
        <strain evidence="5 6">NCTC10338</strain>
    </source>
</reference>
<proteinExistence type="predicted"/>
<dbReference type="GeneID" id="48275475"/>
<dbReference type="EMBL" id="UFSZ01000001">
    <property type="protein sequence ID" value="SUV18683.1"/>
    <property type="molecule type" value="Genomic_DNA"/>
</dbReference>
<dbReference type="Proteomes" id="UP000238825">
    <property type="component" value="Chromosome"/>
</dbReference>
<feature type="domain" description="Phage tail tape measure protein" evidence="3">
    <location>
        <begin position="114"/>
        <end position="309"/>
    </location>
</feature>
<dbReference type="Pfam" id="PF10145">
    <property type="entry name" value="PhageMin_Tail"/>
    <property type="match status" value="1"/>
</dbReference>
<keyword evidence="2" id="KW-0812">Transmembrane</keyword>
<dbReference type="RefSeq" id="WP_105928894.1">
    <property type="nucleotide sequence ID" value="NZ_CP019980.1"/>
</dbReference>
<evidence type="ECO:0000259" key="3">
    <source>
        <dbReference type="Pfam" id="PF10145"/>
    </source>
</evidence>
<keyword evidence="2" id="KW-1133">Transmembrane helix</keyword>
<reference evidence="4" key="1">
    <citation type="submission" date="2017-03" db="EMBL/GenBank/DDBJ databases">
        <title>The whole genome sequencing and assembly of Lysinibacillus sphaericus DSM 28T strain.</title>
        <authorList>
            <person name="Lee Y.-J."/>
            <person name="Yi H."/>
            <person name="Bahn Y.-S."/>
            <person name="Kim J.F."/>
            <person name="Lee D.-W."/>
        </authorList>
    </citation>
    <scope>NUCLEOTIDE SEQUENCE [LARGE SCALE GENOMIC DNA]</scope>
    <source>
        <strain evidence="4">DSM 28</strain>
    </source>
</reference>
<accession>A0A2S0JWU6</accession>
<keyword evidence="2" id="KW-0472">Membrane</keyword>
<evidence type="ECO:0000313" key="5">
    <source>
        <dbReference type="EMBL" id="SUV18683.1"/>
    </source>
</evidence>
<dbReference type="EMBL" id="CP019980">
    <property type="protein sequence ID" value="AVK95610.1"/>
    <property type="molecule type" value="Genomic_DNA"/>
</dbReference>
<dbReference type="PANTHER" id="PTHR37813">
    <property type="entry name" value="FELS-2 PROPHAGE PROTEIN"/>
    <property type="match status" value="1"/>
</dbReference>
<sequence>MGRRVISAILSLQDRDFSSNLRRASERADDFGRGVTRVGNQIQRFGQGATRVFKGVAMGAGAIGAAGVAALGAGVGKSILDMNSALNTLQAQTGATASEMEQYGSAAKEVFSKGYGENIDEVTGALARVKQNMKNIDNGELSKVTSNAMFLAKTFDGDVNEVTRGTNNMMEAFGISADKAFDLFTAGGQRGLNFSDEMFDNVAEYSSLFGTMGYSAEEYFGILERGAKAGVYNLDYVNDVMKEFQIRVKDGSKGTSDAMGDLSQGTQKVWKDFLDGKGTVSDVASKVVGELKGMDDQVAANQIGVGLFGTKWEDLEAGAMYAMLGSKEAMKDFEGATDSASAKVEGSLKNRLISSWRELQVGIADVVNGAGAQEFLQGVAQKADELVPKIQGIVEKAFEFGNTVRENWGPIKETLIGVSTAAGVLAVGMGTLKVITTVTTMVQGFKTAMGLATAGQWAMNTAMLASPLTWVVIGIAAVIAAGVLLYRNWDVVKQKASELWQRLLDNPMLALVAGPIGALIAAGITLYQNWDKVRAGWDTTWNTIKSAAGSGVNFVIDKLNGLIKVINKIPGVNIPIVPKVSWGDVKTGVDNINKTSAGGKVPQYDVGSNRIEKDHLAQIHKDEMIIPARQAERVRAAGGNIDNIDKMIQPSPVAVATPTTTGSTPQPATANNGNVQVIIQNLNAKGVTPMEVANELVPLLKLRLANL</sequence>
<gene>
    <name evidence="5" type="primary">yqbO3_2</name>
    <name evidence="4" type="ORF">LS41612_04635</name>
    <name evidence="5" type="ORF">NCTC10338_03851</name>
</gene>